<keyword evidence="1" id="KW-0812">Transmembrane</keyword>
<accession>A0A4Q7P7A3</accession>
<sequence>MKEQFDKKLAEKIKASFEHHEETFDPKEWEKLSTAYFKPKKGLAKAPWLVWAASMVAVLGLGLLFFNLNKNSEISSSDELATTNVITPESSAIPTPSIEPIIESDTAEKKEKEKISEEKFNTLTGSEQRTYLYDLITNIPKVEKTIALEPAKEPIITQNGKDQKPEILEDNIPIKSEVVSPFVAQLKEQEEQDAKAAISAWLQEGKETDEEKEKPYAAPVKLGVVVAPQAVANSNQSLNLGGGLASEFSFSKRLKLDVGMVYASQNLNPSNSNFNSLMMQSSVQDDGSRLSALNTNVVNATTELRFGQLEIPLNLKYMIMDKKSAGLYVISGLSNMFFLNQRTVSTFSAVNMNTAGLAIGQHSVQTFTQTLRPEPGSDSGNVGQLINFGFGYEHSLNNGTFISVEPFYKTSLGGQTFLGQQLSIGGLNLRMNFQLKK</sequence>
<evidence type="ECO:0000259" key="2">
    <source>
        <dbReference type="Pfam" id="PF13568"/>
    </source>
</evidence>
<proteinExistence type="predicted"/>
<organism evidence="3 4">
    <name type="scientific">Cecembia calidifontis</name>
    <dbReference type="NCBI Taxonomy" id="1187080"/>
    <lineage>
        <taxon>Bacteria</taxon>
        <taxon>Pseudomonadati</taxon>
        <taxon>Bacteroidota</taxon>
        <taxon>Cytophagia</taxon>
        <taxon>Cytophagales</taxon>
        <taxon>Cyclobacteriaceae</taxon>
        <taxon>Cecembia</taxon>
    </lineage>
</organism>
<dbReference type="RefSeq" id="WP_130275021.1">
    <property type="nucleotide sequence ID" value="NZ_SGXG01000001.1"/>
</dbReference>
<dbReference type="AlphaFoldDB" id="A0A4Q7P7A3"/>
<dbReference type="InterPro" id="IPR025665">
    <property type="entry name" value="Beta-barrel_OMP_2"/>
</dbReference>
<feature type="domain" description="Outer membrane protein beta-barrel" evidence="2">
    <location>
        <begin position="230"/>
        <end position="398"/>
    </location>
</feature>
<comment type="caution">
    <text evidence="3">The sequence shown here is derived from an EMBL/GenBank/DDBJ whole genome shotgun (WGS) entry which is preliminary data.</text>
</comment>
<gene>
    <name evidence="3" type="ORF">BC751_1557</name>
</gene>
<feature type="transmembrane region" description="Helical" evidence="1">
    <location>
        <begin position="48"/>
        <end position="68"/>
    </location>
</feature>
<keyword evidence="4" id="KW-1185">Reference proteome</keyword>
<dbReference type="OrthoDB" id="1419682at2"/>
<evidence type="ECO:0000313" key="3">
    <source>
        <dbReference type="EMBL" id="RZS96003.1"/>
    </source>
</evidence>
<name>A0A4Q7P7A3_9BACT</name>
<dbReference type="Pfam" id="PF13568">
    <property type="entry name" value="OMP_b-brl_2"/>
    <property type="match status" value="1"/>
</dbReference>
<evidence type="ECO:0000256" key="1">
    <source>
        <dbReference type="SAM" id="Phobius"/>
    </source>
</evidence>
<reference evidence="3 4" key="1">
    <citation type="submission" date="2019-02" db="EMBL/GenBank/DDBJ databases">
        <title>Genomic Encyclopedia of Archaeal and Bacterial Type Strains, Phase II (KMG-II): from individual species to whole genera.</title>
        <authorList>
            <person name="Goeker M."/>
        </authorList>
    </citation>
    <scope>NUCLEOTIDE SEQUENCE [LARGE SCALE GENOMIC DNA]</scope>
    <source>
        <strain evidence="3 4">DSM 21411</strain>
    </source>
</reference>
<keyword evidence="1" id="KW-1133">Transmembrane helix</keyword>
<dbReference type="EMBL" id="SGXG01000001">
    <property type="protein sequence ID" value="RZS96003.1"/>
    <property type="molecule type" value="Genomic_DNA"/>
</dbReference>
<dbReference type="Proteomes" id="UP000292209">
    <property type="component" value="Unassembled WGS sequence"/>
</dbReference>
<evidence type="ECO:0000313" key="4">
    <source>
        <dbReference type="Proteomes" id="UP000292209"/>
    </source>
</evidence>
<protein>
    <submittedName>
        <fullName evidence="3">Outer membrane protein with beta-barrel domain</fullName>
    </submittedName>
</protein>
<keyword evidence="1" id="KW-0472">Membrane</keyword>